<dbReference type="EMBL" id="HG739091">
    <property type="protein sequence ID" value="CDP01809.1"/>
    <property type="molecule type" value="Genomic_DNA"/>
</dbReference>
<dbReference type="Proteomes" id="UP000295252">
    <property type="component" value="Chromosome IX"/>
</dbReference>
<dbReference type="OMA" id="AEMQAIN"/>
<feature type="coiled-coil region" evidence="2">
    <location>
        <begin position="97"/>
        <end position="333"/>
    </location>
</feature>
<gene>
    <name evidence="5" type="ORF">GSCOC_T00036976001</name>
</gene>
<dbReference type="Pfam" id="PF01465">
    <property type="entry name" value="GRIP"/>
    <property type="match status" value="1"/>
</dbReference>
<dbReference type="Gene3D" id="1.10.287.1490">
    <property type="match status" value="1"/>
</dbReference>
<dbReference type="SMART" id="SM00755">
    <property type="entry name" value="Grip"/>
    <property type="match status" value="1"/>
</dbReference>
<feature type="compositionally biased region" description="Polar residues" evidence="3">
    <location>
        <begin position="1"/>
        <end position="11"/>
    </location>
</feature>
<dbReference type="InterPro" id="IPR000237">
    <property type="entry name" value="GRIP_dom"/>
</dbReference>
<feature type="region of interest" description="Disordered" evidence="3">
    <location>
        <begin position="629"/>
        <end position="660"/>
    </location>
</feature>
<sequence length="797" mass="90526">MSSEEAQTAESVETLEKDATTPEKQLVDINNGREGELVIANGSHIRDQEIGDSHDKLVQMVVELNFQNEYLKSQLMGLKNLRLDSDGITPHKETVVAQEKSDGVKELEEQIESLRRELLEERQTRDAAEEALKHLRAVYSEADAKAQELAAQLAEAQQKMDQEIKQRDERYSELDSKLNRLHKRAKQRIQEVQKEKDDLEAQFRDANEKAEQSSSQLSAVQQELERTRQQANEALKAIDVERQQLRSANNKLRDNIEELRHSLEPKENVLEAMQQSLLEKEQMLENMRGSLQAAEEKRLAAMAELSSKHQMQIESLEAQIADALAERSKATETISSLRALVAEKESKIAEMDAASSGELARLKAAVETVKGELIHLKSEHEKEKESLEMVSQSLRMKLETSESNYIRAEVELAKMRSQLESELSVQAQLINQKDSELLAAKEEISRLESEFSSYKVRAHALLQRKDSELAAARENEQLKALEEAYKEAEKEILLLSAERDKALQDLQNALASHAKDLSARDEALSIAKQQVKSMEIKLSSALSSHRSEREAWEVNLQNVEETWRLRCEVLKAENEVSSGQTLQKELQDIKLQNKKLKDDYHSFRELADRMMEEKDKEISRLLDDNKSLRQLLDSRPSADRVDIDDSGPGKNDAPNSSTSAAEQQILILARQQAQREEELAQSQRHIFALQEEIEELERENRLHSQQVAMLKEELRNMDRKQKREGVDLTYLKNVILKLLETGEVEALLPVVAMLLQFSPDEVQKCQNAYRSSTAAPPSPASDGVGSGLSLFSRFSFS</sequence>
<dbReference type="InParanoid" id="A0A068U0W5"/>
<dbReference type="GO" id="GO:0005802">
    <property type="term" value="C:trans-Golgi network"/>
    <property type="evidence" value="ECO:0007669"/>
    <property type="project" value="EnsemblPlants"/>
</dbReference>
<dbReference type="STRING" id="49390.A0A068U0W5"/>
<evidence type="ECO:0000256" key="1">
    <source>
        <dbReference type="ARBA" id="ARBA00023054"/>
    </source>
</evidence>
<keyword evidence="6" id="KW-1185">Reference proteome</keyword>
<feature type="coiled-coil region" evidence="2">
    <location>
        <begin position="359"/>
        <end position="505"/>
    </location>
</feature>
<feature type="coiled-coil region" evidence="2">
    <location>
        <begin position="679"/>
        <end position="720"/>
    </location>
</feature>
<protein>
    <recommendedName>
        <fullName evidence="4">GRIP domain-containing protein</fullName>
    </recommendedName>
</protein>
<dbReference type="PANTHER" id="PTHR23160">
    <property type="entry name" value="SYNAPTONEMAL COMPLEX PROTEIN-RELATED"/>
    <property type="match status" value="1"/>
</dbReference>
<feature type="domain" description="GRIP" evidence="4">
    <location>
        <begin position="721"/>
        <end position="768"/>
    </location>
</feature>
<evidence type="ECO:0000256" key="2">
    <source>
        <dbReference type="SAM" id="Coils"/>
    </source>
</evidence>
<dbReference type="FunCoup" id="A0A068U0W5">
    <property type="interactions" value="1361"/>
</dbReference>
<reference evidence="6" key="1">
    <citation type="journal article" date="2014" name="Science">
        <title>The coffee genome provides insight into the convergent evolution of caffeine biosynthesis.</title>
        <authorList>
            <person name="Denoeud F."/>
            <person name="Carretero-Paulet L."/>
            <person name="Dereeper A."/>
            <person name="Droc G."/>
            <person name="Guyot R."/>
            <person name="Pietrella M."/>
            <person name="Zheng C."/>
            <person name="Alberti A."/>
            <person name="Anthony F."/>
            <person name="Aprea G."/>
            <person name="Aury J.M."/>
            <person name="Bento P."/>
            <person name="Bernard M."/>
            <person name="Bocs S."/>
            <person name="Campa C."/>
            <person name="Cenci A."/>
            <person name="Combes M.C."/>
            <person name="Crouzillat D."/>
            <person name="Da Silva C."/>
            <person name="Daddiego L."/>
            <person name="De Bellis F."/>
            <person name="Dussert S."/>
            <person name="Garsmeur O."/>
            <person name="Gayraud T."/>
            <person name="Guignon V."/>
            <person name="Jahn K."/>
            <person name="Jamilloux V."/>
            <person name="Joet T."/>
            <person name="Labadie K."/>
            <person name="Lan T."/>
            <person name="Leclercq J."/>
            <person name="Lepelley M."/>
            <person name="Leroy T."/>
            <person name="Li L.T."/>
            <person name="Librado P."/>
            <person name="Lopez L."/>
            <person name="Munoz A."/>
            <person name="Noel B."/>
            <person name="Pallavicini A."/>
            <person name="Perrotta G."/>
            <person name="Poncet V."/>
            <person name="Pot D."/>
            <person name="Priyono X."/>
            <person name="Rigoreau M."/>
            <person name="Rouard M."/>
            <person name="Rozas J."/>
            <person name="Tranchant-Dubreuil C."/>
            <person name="VanBuren R."/>
            <person name="Zhang Q."/>
            <person name="Andrade A.C."/>
            <person name="Argout X."/>
            <person name="Bertrand B."/>
            <person name="de Kochko A."/>
            <person name="Graziosi G."/>
            <person name="Henry R.J."/>
            <person name="Jayarama X."/>
            <person name="Ming R."/>
            <person name="Nagai C."/>
            <person name="Rounsley S."/>
            <person name="Sankoff D."/>
            <person name="Giuliano G."/>
            <person name="Albert V.A."/>
            <person name="Wincker P."/>
            <person name="Lashermes P."/>
        </authorList>
    </citation>
    <scope>NUCLEOTIDE SEQUENCE [LARGE SCALE GENOMIC DNA]</scope>
    <source>
        <strain evidence="6">cv. DH200-94</strain>
    </source>
</reference>
<accession>A0A068U0W5</accession>
<dbReference type="OrthoDB" id="1926336at2759"/>
<dbReference type="PhylomeDB" id="A0A068U0W5"/>
<name>A0A068U0W5_COFCA</name>
<evidence type="ECO:0000313" key="6">
    <source>
        <dbReference type="Proteomes" id="UP000295252"/>
    </source>
</evidence>
<proteinExistence type="predicted"/>
<dbReference type="Gramene" id="CDP01809">
    <property type="protein sequence ID" value="CDP01809"/>
    <property type="gene ID" value="GSCOC_T00036976001"/>
</dbReference>
<evidence type="ECO:0000256" key="3">
    <source>
        <dbReference type="SAM" id="MobiDB-lite"/>
    </source>
</evidence>
<dbReference type="GO" id="GO:0007131">
    <property type="term" value="P:reciprocal meiotic recombination"/>
    <property type="evidence" value="ECO:0007669"/>
    <property type="project" value="TreeGrafter"/>
</dbReference>
<dbReference type="AlphaFoldDB" id="A0A068U0W5"/>
<organism evidence="5 6">
    <name type="scientific">Coffea canephora</name>
    <name type="common">Robusta coffee</name>
    <dbReference type="NCBI Taxonomy" id="49390"/>
    <lineage>
        <taxon>Eukaryota</taxon>
        <taxon>Viridiplantae</taxon>
        <taxon>Streptophyta</taxon>
        <taxon>Embryophyta</taxon>
        <taxon>Tracheophyta</taxon>
        <taxon>Spermatophyta</taxon>
        <taxon>Magnoliopsida</taxon>
        <taxon>eudicotyledons</taxon>
        <taxon>Gunneridae</taxon>
        <taxon>Pentapetalae</taxon>
        <taxon>asterids</taxon>
        <taxon>lamiids</taxon>
        <taxon>Gentianales</taxon>
        <taxon>Rubiaceae</taxon>
        <taxon>Ixoroideae</taxon>
        <taxon>Gardenieae complex</taxon>
        <taxon>Bertiereae - Coffeeae clade</taxon>
        <taxon>Coffeeae</taxon>
        <taxon>Coffea</taxon>
    </lineage>
</organism>
<evidence type="ECO:0000259" key="4">
    <source>
        <dbReference type="PROSITE" id="PS50913"/>
    </source>
</evidence>
<evidence type="ECO:0000313" key="5">
    <source>
        <dbReference type="EMBL" id="CDP01809.1"/>
    </source>
</evidence>
<dbReference type="PANTHER" id="PTHR23160:SF1">
    <property type="entry name" value="PROTEIN GRIP"/>
    <property type="match status" value="1"/>
</dbReference>
<keyword evidence="1 2" id="KW-0175">Coiled coil</keyword>
<feature type="region of interest" description="Disordered" evidence="3">
    <location>
        <begin position="1"/>
        <end position="29"/>
    </location>
</feature>
<dbReference type="PROSITE" id="PS50913">
    <property type="entry name" value="GRIP"/>
    <property type="match status" value="1"/>
</dbReference>